<dbReference type="InterPro" id="IPR008758">
    <property type="entry name" value="Peptidase_S28"/>
</dbReference>
<evidence type="ECO:0000256" key="5">
    <source>
        <dbReference type="ARBA" id="ARBA00023180"/>
    </source>
</evidence>
<gene>
    <name evidence="6" type="ORF">OESDEN_14118</name>
</gene>
<dbReference type="PANTHER" id="PTHR11010:SF105">
    <property type="entry name" value="PEPTIDASE S28-RELATED"/>
    <property type="match status" value="1"/>
</dbReference>
<protein>
    <submittedName>
        <fullName evidence="6">Serine carboxypeptidase S28</fullName>
    </submittedName>
</protein>
<keyword evidence="3" id="KW-0732">Signal</keyword>
<evidence type="ECO:0000313" key="7">
    <source>
        <dbReference type="Proteomes" id="UP000053660"/>
    </source>
</evidence>
<dbReference type="SUPFAM" id="SSF53474">
    <property type="entry name" value="alpha/beta-Hydrolases"/>
    <property type="match status" value="1"/>
</dbReference>
<proteinExistence type="inferred from homology"/>
<evidence type="ECO:0000256" key="4">
    <source>
        <dbReference type="ARBA" id="ARBA00022801"/>
    </source>
</evidence>
<dbReference type="GO" id="GO:0006508">
    <property type="term" value="P:proteolysis"/>
    <property type="evidence" value="ECO:0007669"/>
    <property type="project" value="UniProtKB-KW"/>
</dbReference>
<comment type="similarity">
    <text evidence="1">Belongs to the peptidase S28 family.</text>
</comment>
<dbReference type="Gene3D" id="3.40.50.1820">
    <property type="entry name" value="alpha/beta hydrolase"/>
    <property type="match status" value="1"/>
</dbReference>
<reference evidence="6 7" key="1">
    <citation type="submission" date="2014-03" db="EMBL/GenBank/DDBJ databases">
        <title>Draft genome of the hookworm Oesophagostomum dentatum.</title>
        <authorList>
            <person name="Mitreva M."/>
        </authorList>
    </citation>
    <scope>NUCLEOTIDE SEQUENCE [LARGE SCALE GENOMIC DNA]</scope>
    <source>
        <strain evidence="6 7">OD-Hann</strain>
    </source>
</reference>
<dbReference type="PANTHER" id="PTHR11010">
    <property type="entry name" value="PROTEASE S28 PRO-X CARBOXYPEPTIDASE-RELATED"/>
    <property type="match status" value="1"/>
</dbReference>
<dbReference type="Pfam" id="PF05577">
    <property type="entry name" value="Peptidase_S28"/>
    <property type="match status" value="1"/>
</dbReference>
<organism evidence="6 7">
    <name type="scientific">Oesophagostomum dentatum</name>
    <name type="common">Nodular worm</name>
    <dbReference type="NCBI Taxonomy" id="61180"/>
    <lineage>
        <taxon>Eukaryota</taxon>
        <taxon>Metazoa</taxon>
        <taxon>Ecdysozoa</taxon>
        <taxon>Nematoda</taxon>
        <taxon>Chromadorea</taxon>
        <taxon>Rhabditida</taxon>
        <taxon>Rhabditina</taxon>
        <taxon>Rhabditomorpha</taxon>
        <taxon>Strongyloidea</taxon>
        <taxon>Strongylidae</taxon>
        <taxon>Oesophagostomum</taxon>
    </lineage>
</organism>
<dbReference type="InterPro" id="IPR029058">
    <property type="entry name" value="AB_hydrolase_fold"/>
</dbReference>
<keyword evidence="7" id="KW-1185">Reference proteome</keyword>
<keyword evidence="6" id="KW-0121">Carboxypeptidase</keyword>
<dbReference type="OrthoDB" id="5843500at2759"/>
<accession>A0A0B1SSK0</accession>
<evidence type="ECO:0000313" key="6">
    <source>
        <dbReference type="EMBL" id="KHJ86140.1"/>
    </source>
</evidence>
<sequence>MKPPSPKDPPSLTLAREIVERNIGIWLDRVWSRSEEAKKAKMAKNRTMPEERGPLTAAELEAAPKAPIELTKMDVADPPAGYETGFFLQPMDHFDNQNPKSFLQRYHKNSQWAKPGGPNFLLIGGEAPEPPKWVLNENITYLTWAKKFGAMVYSLEHRYYGDSIVGGNASNPNPDLRYLSSTQMLYDVANFIRGVKRRTNNTAPWIVFGGSYSGKKSKTLRNNMKCNLALWMRQLFPDLVLGAVGSSAPLEAKLDFYEYLEVVEKAIRSYSPSCAEMIAEGFTRMHELALTGTGRRQLSTMFSLVPEWTENTNVTDLDLQFFFSTIYGQFQGVVQYNGDNTGVCYWIIL</sequence>
<dbReference type="EMBL" id="KN561412">
    <property type="protein sequence ID" value="KHJ86140.1"/>
    <property type="molecule type" value="Genomic_DNA"/>
</dbReference>
<dbReference type="Proteomes" id="UP000053660">
    <property type="component" value="Unassembled WGS sequence"/>
</dbReference>
<dbReference type="GO" id="GO:0070008">
    <property type="term" value="F:serine-type exopeptidase activity"/>
    <property type="evidence" value="ECO:0007669"/>
    <property type="project" value="InterPro"/>
</dbReference>
<evidence type="ECO:0000256" key="2">
    <source>
        <dbReference type="ARBA" id="ARBA00022670"/>
    </source>
</evidence>
<dbReference type="AlphaFoldDB" id="A0A0B1SSK0"/>
<evidence type="ECO:0000256" key="3">
    <source>
        <dbReference type="ARBA" id="ARBA00022729"/>
    </source>
</evidence>
<keyword evidence="5" id="KW-0325">Glycoprotein</keyword>
<dbReference type="GO" id="GO:0004180">
    <property type="term" value="F:carboxypeptidase activity"/>
    <property type="evidence" value="ECO:0007669"/>
    <property type="project" value="UniProtKB-KW"/>
</dbReference>
<dbReference type="GO" id="GO:0008239">
    <property type="term" value="F:dipeptidyl-peptidase activity"/>
    <property type="evidence" value="ECO:0007669"/>
    <property type="project" value="TreeGrafter"/>
</dbReference>
<keyword evidence="4" id="KW-0378">Hydrolase</keyword>
<keyword evidence="2" id="KW-0645">Protease</keyword>
<evidence type="ECO:0000256" key="1">
    <source>
        <dbReference type="ARBA" id="ARBA00011079"/>
    </source>
</evidence>
<name>A0A0B1SSK0_OESDE</name>